<dbReference type="PANTHER" id="PTHR43418">
    <property type="entry name" value="MULTIFUNCTIONAL TRYPTOPHAN BIOSYNTHESIS PROTEIN-RELATED"/>
    <property type="match status" value="1"/>
</dbReference>
<dbReference type="PRINTS" id="PR00097">
    <property type="entry name" value="ANTSNTHASEII"/>
</dbReference>
<dbReference type="RefSeq" id="WP_068141699.1">
    <property type="nucleotide sequence ID" value="NZ_AP014924.1"/>
</dbReference>
<feature type="binding site" evidence="11">
    <location>
        <position position="223"/>
    </location>
    <ligand>
        <name>L-glutamine</name>
        <dbReference type="ChEBI" id="CHEBI:58359"/>
    </ligand>
</feature>
<keyword evidence="5 11" id="KW-0547">Nucleotide-binding</keyword>
<feature type="binding site" evidence="11">
    <location>
        <position position="293"/>
    </location>
    <ligand>
        <name>L-glutamine</name>
        <dbReference type="ChEBI" id="CHEBI:58359"/>
    </ligand>
</feature>
<reference evidence="14" key="2">
    <citation type="journal article" date="2016" name="Int. J. Syst. Evol. Microbiol.">
        <title>Complete genome sequence and cell structure of Limnochorda pilosa, a Gram-negative spore-former within the phylum Firmicutes.</title>
        <authorList>
            <person name="Watanabe M."/>
            <person name="Kojima H."/>
            <person name="Fukui M."/>
        </authorList>
    </citation>
    <scope>NUCLEOTIDE SEQUENCE [LARGE SCALE GENOMIC DNA]</scope>
    <source>
        <strain evidence="14">HC45</strain>
    </source>
</reference>
<dbReference type="PRINTS" id="PR00099">
    <property type="entry name" value="CPSGATASE"/>
</dbReference>
<accession>A0A0K2SJY9</accession>
<dbReference type="InterPro" id="IPR029062">
    <property type="entry name" value="Class_I_gatase-like"/>
</dbReference>
<comment type="pathway">
    <text evidence="1 11">Pyrimidine metabolism; UMP biosynthesis via de novo pathway; (S)-dihydroorotate from bicarbonate: step 1/3.</text>
</comment>
<keyword evidence="8 11" id="KW-0665">Pyrimidine biosynthesis</keyword>
<dbReference type="FunFam" id="3.50.30.20:FF:000001">
    <property type="entry name" value="Carbamoyl-phosphate synthase small chain"/>
    <property type="match status" value="1"/>
</dbReference>
<feature type="active site" evidence="11">
    <location>
        <position position="333"/>
    </location>
</feature>
<keyword evidence="4 11" id="KW-0436">Ligase</keyword>
<dbReference type="PANTHER" id="PTHR43418:SF7">
    <property type="entry name" value="CARBAMOYL-PHOSPHATE SYNTHASE SMALL CHAIN"/>
    <property type="match status" value="1"/>
</dbReference>
<evidence type="ECO:0000256" key="11">
    <source>
        <dbReference type="HAMAP-Rule" id="MF_01209"/>
    </source>
</evidence>
<reference evidence="14" key="1">
    <citation type="submission" date="2015-07" db="EMBL/GenBank/DDBJ databases">
        <title>Complete genome sequence and phylogenetic analysis of Limnochorda pilosa.</title>
        <authorList>
            <person name="Watanabe M."/>
            <person name="Kojima H."/>
            <person name="Fukui M."/>
        </authorList>
    </citation>
    <scope>NUCLEOTIDE SEQUENCE [LARGE SCALE GENOMIC DNA]</scope>
    <source>
        <strain evidence="14">HC45</strain>
    </source>
</reference>
<dbReference type="UniPathway" id="UPA00068">
    <property type="reaction ID" value="UER00171"/>
</dbReference>
<keyword evidence="11" id="KW-0055">Arginine biosynthesis</keyword>
<feature type="binding site" evidence="11">
    <location>
        <position position="221"/>
    </location>
    <ligand>
        <name>L-glutamine</name>
        <dbReference type="ChEBI" id="CHEBI:58359"/>
    </ligand>
</feature>
<feature type="active site" evidence="11">
    <location>
        <position position="335"/>
    </location>
</feature>
<dbReference type="EC" id="6.3.5.5" evidence="11"/>
<evidence type="ECO:0000256" key="2">
    <source>
        <dbReference type="ARBA" id="ARBA00005077"/>
    </source>
</evidence>
<dbReference type="UniPathway" id="UPA00070">
    <property type="reaction ID" value="UER00115"/>
</dbReference>
<feature type="domain" description="Carbamoyl-phosphate synthase small subunit N-terminal" evidence="12">
    <location>
        <begin position="1"/>
        <end position="131"/>
    </location>
</feature>
<dbReference type="GO" id="GO:0004359">
    <property type="term" value="F:glutaminase activity"/>
    <property type="evidence" value="ECO:0007669"/>
    <property type="project" value="RHEA"/>
</dbReference>
<dbReference type="PRINTS" id="PR00096">
    <property type="entry name" value="GATASE"/>
</dbReference>
<comment type="subunit">
    <text evidence="11">Composed of two chains; the small (or glutamine) chain promotes the hydrolysis of glutamine to ammonia, which is used by the large (or ammonia) chain to synthesize carbamoyl phosphate. Tetramer of heterodimers (alpha,beta)4.</text>
</comment>
<comment type="catalytic activity">
    <reaction evidence="10 11">
        <text>L-glutamine + H2O = L-glutamate + NH4(+)</text>
        <dbReference type="Rhea" id="RHEA:15889"/>
        <dbReference type="ChEBI" id="CHEBI:15377"/>
        <dbReference type="ChEBI" id="CHEBI:28938"/>
        <dbReference type="ChEBI" id="CHEBI:29985"/>
        <dbReference type="ChEBI" id="CHEBI:58359"/>
    </reaction>
</comment>
<dbReference type="SUPFAM" id="SSF52021">
    <property type="entry name" value="Carbamoyl phosphate synthetase, small subunit N-terminal domain"/>
    <property type="match status" value="1"/>
</dbReference>
<evidence type="ECO:0000256" key="8">
    <source>
        <dbReference type="ARBA" id="ARBA00022975"/>
    </source>
</evidence>
<comment type="function">
    <text evidence="11">Small subunit of the glutamine-dependent carbamoyl phosphate synthetase (CPSase). CPSase catalyzes the formation of carbamoyl phosphate from the ammonia moiety of glutamine, carbonate, and phosphate donated by ATP, constituting the first step of 2 biosynthetic pathways, one leading to arginine and/or urea and the other to pyrimidine nucleotides. The small subunit (glutamine amidotransferase) binds and cleaves glutamine to supply the large subunit with the substrate ammonia.</text>
</comment>
<dbReference type="Gene3D" id="3.50.30.20">
    <property type="entry name" value="Carbamoyl-phosphate synthase small subunit, N-terminal domain"/>
    <property type="match status" value="1"/>
</dbReference>
<dbReference type="SMART" id="SM01097">
    <property type="entry name" value="CPSase_sm_chain"/>
    <property type="match status" value="1"/>
</dbReference>
<dbReference type="SUPFAM" id="SSF52317">
    <property type="entry name" value="Class I glutamine amidotransferase-like"/>
    <property type="match status" value="1"/>
</dbReference>
<evidence type="ECO:0000256" key="4">
    <source>
        <dbReference type="ARBA" id="ARBA00022598"/>
    </source>
</evidence>
<evidence type="ECO:0000256" key="3">
    <source>
        <dbReference type="ARBA" id="ARBA00007800"/>
    </source>
</evidence>
<dbReference type="InterPro" id="IPR035686">
    <property type="entry name" value="CPSase_GATase1"/>
</dbReference>
<dbReference type="InterPro" id="IPR036480">
    <property type="entry name" value="CarbP_synth_ssu_N_sf"/>
</dbReference>
<feature type="region of interest" description="CPSase" evidence="11">
    <location>
        <begin position="1"/>
        <end position="172"/>
    </location>
</feature>
<organism evidence="13 14">
    <name type="scientific">Limnochorda pilosa</name>
    <dbReference type="NCBI Taxonomy" id="1555112"/>
    <lineage>
        <taxon>Bacteria</taxon>
        <taxon>Bacillati</taxon>
        <taxon>Bacillota</taxon>
        <taxon>Limnochordia</taxon>
        <taxon>Limnochordales</taxon>
        <taxon>Limnochordaceae</taxon>
        <taxon>Limnochorda</taxon>
    </lineage>
</organism>
<evidence type="ECO:0000256" key="10">
    <source>
        <dbReference type="ARBA" id="ARBA00049285"/>
    </source>
</evidence>
<dbReference type="Gene3D" id="3.40.50.880">
    <property type="match status" value="1"/>
</dbReference>
<dbReference type="OrthoDB" id="9804328at2"/>
<dbReference type="PATRIC" id="fig|1555112.3.peg.1603"/>
<comment type="similarity">
    <text evidence="3 11">Belongs to the CarA family.</text>
</comment>
<dbReference type="GO" id="GO:0005524">
    <property type="term" value="F:ATP binding"/>
    <property type="evidence" value="ECO:0007669"/>
    <property type="project" value="UniProtKB-UniRule"/>
</dbReference>
<evidence type="ECO:0000256" key="1">
    <source>
        <dbReference type="ARBA" id="ARBA00004812"/>
    </source>
</evidence>
<dbReference type="Pfam" id="PF00117">
    <property type="entry name" value="GATase"/>
    <property type="match status" value="1"/>
</dbReference>
<dbReference type="EMBL" id="AP014924">
    <property type="protein sequence ID" value="BAS27415.1"/>
    <property type="molecule type" value="Genomic_DNA"/>
</dbReference>
<dbReference type="InterPro" id="IPR017926">
    <property type="entry name" value="GATASE"/>
</dbReference>
<dbReference type="InterPro" id="IPR050472">
    <property type="entry name" value="Anth_synth/Amidotransfase"/>
</dbReference>
<keyword evidence="7 11" id="KW-0315">Glutamine amidotransferase</keyword>
<dbReference type="KEGG" id="lpil:LIP_1568"/>
<dbReference type="GO" id="GO:0006526">
    <property type="term" value="P:L-arginine biosynthetic process"/>
    <property type="evidence" value="ECO:0007669"/>
    <property type="project" value="UniProtKB-UniRule"/>
</dbReference>
<feature type="binding site" evidence="11">
    <location>
        <position position="45"/>
    </location>
    <ligand>
        <name>L-glutamine</name>
        <dbReference type="ChEBI" id="CHEBI:58359"/>
    </ligand>
</feature>
<evidence type="ECO:0000313" key="14">
    <source>
        <dbReference type="Proteomes" id="UP000065807"/>
    </source>
</evidence>
<dbReference type="PROSITE" id="PS51273">
    <property type="entry name" value="GATASE_TYPE_1"/>
    <property type="match status" value="1"/>
</dbReference>
<dbReference type="GO" id="GO:0006207">
    <property type="term" value="P:'de novo' pyrimidine nucleobase biosynthetic process"/>
    <property type="evidence" value="ECO:0007669"/>
    <property type="project" value="InterPro"/>
</dbReference>
<keyword evidence="11" id="KW-0028">Amino-acid biosynthesis</keyword>
<proteinExistence type="inferred from homology"/>
<comment type="pathway">
    <text evidence="2 11">Amino-acid biosynthesis; L-arginine biosynthesis; carbamoyl phosphate from bicarbonate: step 1/1.</text>
</comment>
<dbReference type="AlphaFoldDB" id="A0A0K2SJY9"/>
<dbReference type="Proteomes" id="UP000065807">
    <property type="component" value="Chromosome"/>
</dbReference>
<evidence type="ECO:0000256" key="6">
    <source>
        <dbReference type="ARBA" id="ARBA00022840"/>
    </source>
</evidence>
<keyword evidence="6 11" id="KW-0067">ATP-binding</keyword>
<sequence>MEGWLVLENGAVFRGEAVGAEGRRSGEVVFNTGMTGYQEMLTDPSYRGQILAMTYPLIGNYGATADDLEADAPQVEGLVVHRLTERPSSWRSDEGLATFLREHGVVALAGVDTRALTRLLREEGTLRGVLATGAADPEELKAEATAFRMPPTNRLVEEATVKEPVRLGDGSPRVVAVDLGAKRRISQLLLKRGAGVVVVPPFSGPEAILVHRPDGVLFSNGPGDPAELGPAVATARALVGRVPLFGICLGEQVLAQALGARTFKLKYGHRGGNHPVQDLVTGQVAVTTQNHGYAVEEGSWDDPDLVVTHRHLNDGTVEGIMHRRYPLFAVQYHPEGAPGPEDSHVLFDRFVQAMAG</sequence>
<feature type="binding site" evidence="11">
    <location>
        <position position="292"/>
    </location>
    <ligand>
        <name>L-glutamine</name>
        <dbReference type="ChEBI" id="CHEBI:58359"/>
    </ligand>
</feature>
<dbReference type="NCBIfam" id="NF009475">
    <property type="entry name" value="PRK12838.1"/>
    <property type="match status" value="1"/>
</dbReference>
<name>A0A0K2SJY9_LIMPI</name>
<dbReference type="InterPro" id="IPR002474">
    <property type="entry name" value="CarbamoylP_synth_ssu_N"/>
</dbReference>
<gene>
    <name evidence="11" type="primary">carA</name>
    <name evidence="13" type="ORF">LIP_1568</name>
</gene>
<dbReference type="STRING" id="1555112.LIP_1568"/>
<dbReference type="NCBIfam" id="TIGR01368">
    <property type="entry name" value="CPSaseIIsmall"/>
    <property type="match status" value="1"/>
</dbReference>
<feature type="binding site" evidence="11">
    <location>
        <position position="252"/>
    </location>
    <ligand>
        <name>L-glutamine</name>
        <dbReference type="ChEBI" id="CHEBI:58359"/>
    </ligand>
</feature>
<evidence type="ECO:0000256" key="7">
    <source>
        <dbReference type="ARBA" id="ARBA00022962"/>
    </source>
</evidence>
<keyword evidence="14" id="KW-1185">Reference proteome</keyword>
<feature type="active site" description="Nucleophile" evidence="11">
    <location>
        <position position="248"/>
    </location>
</feature>
<evidence type="ECO:0000259" key="12">
    <source>
        <dbReference type="SMART" id="SM01097"/>
    </source>
</evidence>
<dbReference type="GO" id="GO:0044205">
    <property type="term" value="P:'de novo' UMP biosynthetic process"/>
    <property type="evidence" value="ECO:0007669"/>
    <property type="project" value="UniProtKB-UniRule"/>
</dbReference>
<evidence type="ECO:0000313" key="13">
    <source>
        <dbReference type="EMBL" id="BAS27415.1"/>
    </source>
</evidence>
<dbReference type="GO" id="GO:0006541">
    <property type="term" value="P:glutamine metabolic process"/>
    <property type="evidence" value="ECO:0007669"/>
    <property type="project" value="InterPro"/>
</dbReference>
<feature type="binding site" evidence="11">
    <location>
        <position position="290"/>
    </location>
    <ligand>
        <name>L-glutamine</name>
        <dbReference type="ChEBI" id="CHEBI:58359"/>
    </ligand>
</feature>
<evidence type="ECO:0000256" key="9">
    <source>
        <dbReference type="ARBA" id="ARBA00048816"/>
    </source>
</evidence>
<evidence type="ECO:0000256" key="5">
    <source>
        <dbReference type="ARBA" id="ARBA00022741"/>
    </source>
</evidence>
<feature type="binding site" evidence="11">
    <location>
        <position position="249"/>
    </location>
    <ligand>
        <name>L-glutamine</name>
        <dbReference type="ChEBI" id="CHEBI:58359"/>
    </ligand>
</feature>
<dbReference type="GO" id="GO:0004088">
    <property type="term" value="F:carbamoyl-phosphate synthase (glutamine-hydrolyzing) activity"/>
    <property type="evidence" value="ECO:0007669"/>
    <property type="project" value="UniProtKB-UniRule"/>
</dbReference>
<dbReference type="CDD" id="cd01744">
    <property type="entry name" value="GATase1_CPSase"/>
    <property type="match status" value="1"/>
</dbReference>
<dbReference type="InterPro" id="IPR006274">
    <property type="entry name" value="CarbamoylP_synth_ssu"/>
</dbReference>
<comment type="catalytic activity">
    <reaction evidence="9 11">
        <text>hydrogencarbonate + L-glutamine + 2 ATP + H2O = carbamoyl phosphate + L-glutamate + 2 ADP + phosphate + 2 H(+)</text>
        <dbReference type="Rhea" id="RHEA:18633"/>
        <dbReference type="ChEBI" id="CHEBI:15377"/>
        <dbReference type="ChEBI" id="CHEBI:15378"/>
        <dbReference type="ChEBI" id="CHEBI:17544"/>
        <dbReference type="ChEBI" id="CHEBI:29985"/>
        <dbReference type="ChEBI" id="CHEBI:30616"/>
        <dbReference type="ChEBI" id="CHEBI:43474"/>
        <dbReference type="ChEBI" id="CHEBI:58228"/>
        <dbReference type="ChEBI" id="CHEBI:58359"/>
        <dbReference type="ChEBI" id="CHEBI:456216"/>
        <dbReference type="EC" id="6.3.5.5"/>
    </reaction>
</comment>
<dbReference type="Pfam" id="PF00988">
    <property type="entry name" value="CPSase_sm_chain"/>
    <property type="match status" value="1"/>
</dbReference>
<dbReference type="HAMAP" id="MF_01209">
    <property type="entry name" value="CPSase_S_chain"/>
    <property type="match status" value="1"/>
</dbReference>
<protein>
    <recommendedName>
        <fullName evidence="11">Carbamoyl phosphate synthase small chain</fullName>
        <ecNumber evidence="11">6.3.5.5</ecNumber>
    </recommendedName>
    <alternativeName>
        <fullName evidence="11">Carbamoyl phosphate synthetase glutamine chain</fullName>
    </alternativeName>
</protein>